<dbReference type="Proteomes" id="UP000192713">
    <property type="component" value="Unassembled WGS sequence"/>
</dbReference>
<sequence>MTTPGLRVVPDGLRALAQRCEQLAGQVAVTPPTMTAPSWQSSGAAATAVSAGAGRVGKVLASRMQATAAKLTVAANDFEAMDDGGAAALAAVGLSAPAGGFPNVDGGAGGLGLPG</sequence>
<dbReference type="EMBL" id="MVHU01000051">
    <property type="protein sequence ID" value="ORA76118.1"/>
    <property type="molecule type" value="Genomic_DNA"/>
</dbReference>
<organism evidence="1 2">
    <name type="scientific">Mycolicibacter kumamotonensis</name>
    <dbReference type="NCBI Taxonomy" id="354243"/>
    <lineage>
        <taxon>Bacteria</taxon>
        <taxon>Bacillati</taxon>
        <taxon>Actinomycetota</taxon>
        <taxon>Actinomycetes</taxon>
        <taxon>Mycobacteriales</taxon>
        <taxon>Mycobacteriaceae</taxon>
        <taxon>Mycolicibacter</taxon>
    </lineage>
</organism>
<protein>
    <recommendedName>
        <fullName evidence="3">ESX-1 secretion-associated protein</fullName>
    </recommendedName>
</protein>
<evidence type="ECO:0000313" key="1">
    <source>
        <dbReference type="EMBL" id="ORA76118.1"/>
    </source>
</evidence>
<reference evidence="1 2" key="1">
    <citation type="submission" date="2017-02" db="EMBL/GenBank/DDBJ databases">
        <title>The new phylogeny of genus Mycobacterium.</title>
        <authorList>
            <person name="Tortoli E."/>
            <person name="Trovato A."/>
            <person name="Cirillo D.M."/>
        </authorList>
    </citation>
    <scope>NUCLEOTIDE SEQUENCE [LARGE SCALE GENOMIC DNA]</scope>
    <source>
        <strain evidence="1 2">DSM 45093</strain>
    </source>
</reference>
<evidence type="ECO:0000313" key="2">
    <source>
        <dbReference type="Proteomes" id="UP000192713"/>
    </source>
</evidence>
<comment type="caution">
    <text evidence="1">The sequence shown here is derived from an EMBL/GenBank/DDBJ whole genome shotgun (WGS) entry which is preliminary data.</text>
</comment>
<accession>A0A1X0DUX2</accession>
<evidence type="ECO:0008006" key="3">
    <source>
        <dbReference type="Google" id="ProtNLM"/>
    </source>
</evidence>
<gene>
    <name evidence="1" type="ORF">BST28_21250</name>
</gene>
<proteinExistence type="predicted"/>
<name>A0A1X0DUX2_9MYCO</name>
<dbReference type="AlphaFoldDB" id="A0A1X0DUX2"/>
<dbReference type="RefSeq" id="WP_083082946.1">
    <property type="nucleotide sequence ID" value="NZ_MVHU01000051.1"/>
</dbReference>